<keyword evidence="1" id="KW-1133">Transmembrane helix</keyword>
<comment type="caution">
    <text evidence="2">The sequence shown here is derived from an EMBL/GenBank/DDBJ whole genome shotgun (WGS) entry which is preliminary data.</text>
</comment>
<protein>
    <submittedName>
        <fullName evidence="2">Uncharacterized protein</fullName>
    </submittedName>
</protein>
<dbReference type="AlphaFoldDB" id="A0A0F9X5W9"/>
<feature type="transmembrane region" description="Helical" evidence="1">
    <location>
        <begin position="38"/>
        <end position="59"/>
    </location>
</feature>
<keyword evidence="1" id="KW-0812">Transmembrane</keyword>
<organism evidence="2">
    <name type="scientific">marine sediment metagenome</name>
    <dbReference type="NCBI Taxonomy" id="412755"/>
    <lineage>
        <taxon>unclassified sequences</taxon>
        <taxon>metagenomes</taxon>
        <taxon>ecological metagenomes</taxon>
    </lineage>
</organism>
<gene>
    <name evidence="2" type="ORF">LCGC14_0262420</name>
</gene>
<dbReference type="EMBL" id="LAZR01000142">
    <property type="protein sequence ID" value="KKN86973.1"/>
    <property type="molecule type" value="Genomic_DNA"/>
</dbReference>
<feature type="transmembrane region" description="Helical" evidence="1">
    <location>
        <begin position="7"/>
        <end position="26"/>
    </location>
</feature>
<sequence length="68" mass="7807">MLKDRIMGVVLALCLFTFSVPLIWLLGGGRWGFAWQEITELVFSCLGLLFAIFAVIYFYKRLLSRSDT</sequence>
<keyword evidence="1" id="KW-0472">Membrane</keyword>
<evidence type="ECO:0000256" key="1">
    <source>
        <dbReference type="SAM" id="Phobius"/>
    </source>
</evidence>
<name>A0A0F9X5W9_9ZZZZ</name>
<evidence type="ECO:0000313" key="2">
    <source>
        <dbReference type="EMBL" id="KKN86973.1"/>
    </source>
</evidence>
<proteinExistence type="predicted"/>
<accession>A0A0F9X5W9</accession>
<reference evidence="2" key="1">
    <citation type="journal article" date="2015" name="Nature">
        <title>Complex archaea that bridge the gap between prokaryotes and eukaryotes.</title>
        <authorList>
            <person name="Spang A."/>
            <person name="Saw J.H."/>
            <person name="Jorgensen S.L."/>
            <person name="Zaremba-Niedzwiedzka K."/>
            <person name="Martijn J."/>
            <person name="Lind A.E."/>
            <person name="van Eijk R."/>
            <person name="Schleper C."/>
            <person name="Guy L."/>
            <person name="Ettema T.J."/>
        </authorList>
    </citation>
    <scope>NUCLEOTIDE SEQUENCE</scope>
</reference>